<dbReference type="Gene3D" id="3.40.50.720">
    <property type="entry name" value="NAD(P)-binding Rossmann-like Domain"/>
    <property type="match status" value="1"/>
</dbReference>
<proteinExistence type="inferred from homology"/>
<comment type="function">
    <text evidence="4">Involved in the oxidation of myo-inositol (MI) to 2-keto-myo-inositol (2KMI or 2-inosose).</text>
</comment>
<keyword evidence="8" id="KW-1185">Reference proteome</keyword>
<evidence type="ECO:0000256" key="2">
    <source>
        <dbReference type="ARBA" id="ARBA00023002"/>
    </source>
</evidence>
<evidence type="ECO:0000259" key="6">
    <source>
        <dbReference type="Pfam" id="PF22725"/>
    </source>
</evidence>
<evidence type="ECO:0000259" key="5">
    <source>
        <dbReference type="Pfam" id="PF01408"/>
    </source>
</evidence>
<sequence length="361" mass="38058">MNAPQSTPQSTAAAVPHDIRVGVIGVGRMGADHVERISRRIKGARVSVVSDYLRERAETVAQAAPGARVVDTPEEVIAADDVDAVLIASPGQFHREQVLACIAAGKPVLCEKPLAMNPADAHDVVRAEHESGRASVSLGFMRRFDAGYGELKDALEAGELGTPLLLNCKHRNADVLPGFTNVHMVHDSAVHEIDAISFFLEETVVSVQTLTGRSTENAPEGLSDPMLLLLRTASGTLVTDELYVSTRSGYEVRTELVGSKATATIGQDTGLVTTQQAGGCWGGAVPADFRPRFAAAYDAEVQAWIAAVADGSLVAPRSATAWDGYVAAAVCEAAEQSLTVDGAVEVTMLERPGPEGARDEH</sequence>
<dbReference type="GO" id="GO:0050112">
    <property type="term" value="F:inositol 2-dehydrogenase (NAD+) activity"/>
    <property type="evidence" value="ECO:0007669"/>
    <property type="project" value="UniProtKB-UniRule"/>
</dbReference>
<dbReference type="HAMAP" id="MF_01671">
    <property type="entry name" value="IolG"/>
    <property type="match status" value="1"/>
</dbReference>
<feature type="domain" description="GFO/IDH/MocA-like oxidoreductase" evidence="6">
    <location>
        <begin position="150"/>
        <end position="263"/>
    </location>
</feature>
<comment type="catalytic activity">
    <reaction evidence="4">
        <text>myo-inositol + NAD(+) = scyllo-inosose + NADH + H(+)</text>
        <dbReference type="Rhea" id="RHEA:16949"/>
        <dbReference type="ChEBI" id="CHEBI:15378"/>
        <dbReference type="ChEBI" id="CHEBI:17268"/>
        <dbReference type="ChEBI" id="CHEBI:17811"/>
        <dbReference type="ChEBI" id="CHEBI:57540"/>
        <dbReference type="ChEBI" id="CHEBI:57945"/>
        <dbReference type="EC" id="1.1.1.18"/>
    </reaction>
</comment>
<dbReference type="KEGG" id="brz:CFK38_02265"/>
<dbReference type="Proteomes" id="UP000218165">
    <property type="component" value="Chromosome"/>
</dbReference>
<dbReference type="Gene3D" id="3.30.360.10">
    <property type="entry name" value="Dihydrodipicolinate Reductase, domain 2"/>
    <property type="match status" value="1"/>
</dbReference>
<dbReference type="RefSeq" id="WP_096801616.1">
    <property type="nucleotide sequence ID" value="NZ_CP023563.1"/>
</dbReference>
<name>A0A291GKA6_9MICO</name>
<dbReference type="SUPFAM" id="SSF51735">
    <property type="entry name" value="NAD(P)-binding Rossmann-fold domains"/>
    <property type="match status" value="1"/>
</dbReference>
<gene>
    <name evidence="4" type="primary">iolG</name>
    <name evidence="7" type="ORF">CFK38_02265</name>
</gene>
<evidence type="ECO:0000313" key="7">
    <source>
        <dbReference type="EMBL" id="ATG50476.1"/>
    </source>
</evidence>
<dbReference type="GO" id="GO:0019310">
    <property type="term" value="P:inositol catabolic process"/>
    <property type="evidence" value="ECO:0007669"/>
    <property type="project" value="UniProtKB-UniRule"/>
</dbReference>
<feature type="domain" description="Gfo/Idh/MocA-like oxidoreductase N-terminal" evidence="5">
    <location>
        <begin position="19"/>
        <end position="137"/>
    </location>
</feature>
<dbReference type="Pfam" id="PF22725">
    <property type="entry name" value="GFO_IDH_MocA_C3"/>
    <property type="match status" value="1"/>
</dbReference>
<dbReference type="EC" id="1.1.1.18" evidence="4"/>
<dbReference type="Pfam" id="PF01408">
    <property type="entry name" value="GFO_IDH_MocA"/>
    <property type="match status" value="1"/>
</dbReference>
<dbReference type="InterPro" id="IPR000683">
    <property type="entry name" value="Gfo/Idh/MocA-like_OxRdtase_N"/>
</dbReference>
<evidence type="ECO:0000313" key="8">
    <source>
        <dbReference type="Proteomes" id="UP000218165"/>
    </source>
</evidence>
<dbReference type="InterPro" id="IPR036291">
    <property type="entry name" value="NAD(P)-bd_dom_sf"/>
</dbReference>
<dbReference type="EMBL" id="CP023563">
    <property type="protein sequence ID" value="ATG50476.1"/>
    <property type="molecule type" value="Genomic_DNA"/>
</dbReference>
<dbReference type="InterPro" id="IPR023794">
    <property type="entry name" value="MI/DCI_dehydrogenase"/>
</dbReference>
<comment type="subunit">
    <text evidence="4">Homotetramer.</text>
</comment>
<reference evidence="8" key="1">
    <citation type="submission" date="2017-09" db="EMBL/GenBank/DDBJ databases">
        <title>Brachybacterium sp. VM2412.</title>
        <authorList>
            <person name="Tak E.J."/>
            <person name="Bae J.-W."/>
        </authorList>
    </citation>
    <scope>NUCLEOTIDE SEQUENCE [LARGE SCALE GENOMIC DNA]</scope>
    <source>
        <strain evidence="8">VM2412</strain>
    </source>
</reference>
<accession>A0A291GKA6</accession>
<dbReference type="AlphaFoldDB" id="A0A291GKA6"/>
<evidence type="ECO:0000256" key="3">
    <source>
        <dbReference type="ARBA" id="ARBA00023027"/>
    </source>
</evidence>
<dbReference type="PANTHER" id="PTHR42840">
    <property type="entry name" value="NAD(P)-BINDING ROSSMANN-FOLD SUPERFAMILY PROTEIN-RELATED"/>
    <property type="match status" value="1"/>
</dbReference>
<protein>
    <recommendedName>
        <fullName evidence="4">Inositol 2-dehydrogenase</fullName>
        <ecNumber evidence="4">1.1.1.18</ecNumber>
    </recommendedName>
    <alternativeName>
        <fullName evidence="4">Myo-inositol 2-dehydrogenase</fullName>
        <shortName evidence="4">MI 2-dehydrogenase</shortName>
    </alternativeName>
</protein>
<keyword evidence="3 4" id="KW-0520">NAD</keyword>
<evidence type="ECO:0000256" key="1">
    <source>
        <dbReference type="ARBA" id="ARBA00010928"/>
    </source>
</evidence>
<dbReference type="SUPFAM" id="SSF55347">
    <property type="entry name" value="Glyceraldehyde-3-phosphate dehydrogenase-like, C-terminal domain"/>
    <property type="match status" value="1"/>
</dbReference>
<dbReference type="PANTHER" id="PTHR42840:SF3">
    <property type="entry name" value="BINDING ROSSMANN FOLD OXIDOREDUCTASE, PUTATIVE (AFU_ORTHOLOGUE AFUA_2G10240)-RELATED"/>
    <property type="match status" value="1"/>
</dbReference>
<dbReference type="OrthoDB" id="256869at2"/>
<organism evidence="7 8">
    <name type="scientific">Brachybacterium vulturis</name>
    <dbReference type="NCBI Taxonomy" id="2017484"/>
    <lineage>
        <taxon>Bacteria</taxon>
        <taxon>Bacillati</taxon>
        <taxon>Actinomycetota</taxon>
        <taxon>Actinomycetes</taxon>
        <taxon>Micrococcales</taxon>
        <taxon>Dermabacteraceae</taxon>
        <taxon>Brachybacterium</taxon>
    </lineage>
</organism>
<keyword evidence="2 4" id="KW-0560">Oxidoreductase</keyword>
<dbReference type="InterPro" id="IPR055170">
    <property type="entry name" value="GFO_IDH_MocA-like_dom"/>
</dbReference>
<dbReference type="GO" id="GO:0005737">
    <property type="term" value="C:cytoplasm"/>
    <property type="evidence" value="ECO:0007669"/>
    <property type="project" value="TreeGrafter"/>
</dbReference>
<comment type="similarity">
    <text evidence="1 4">Belongs to the Gfo/Idh/MocA family.</text>
</comment>
<evidence type="ECO:0000256" key="4">
    <source>
        <dbReference type="HAMAP-Rule" id="MF_01671"/>
    </source>
</evidence>
<dbReference type="GO" id="GO:0000166">
    <property type="term" value="F:nucleotide binding"/>
    <property type="evidence" value="ECO:0007669"/>
    <property type="project" value="InterPro"/>
</dbReference>
<dbReference type="GO" id="GO:0006740">
    <property type="term" value="P:NADPH regeneration"/>
    <property type="evidence" value="ECO:0007669"/>
    <property type="project" value="TreeGrafter"/>
</dbReference>